<dbReference type="EMBL" id="CACVKT020004398">
    <property type="protein sequence ID" value="CAC5389934.1"/>
    <property type="molecule type" value="Genomic_DNA"/>
</dbReference>
<dbReference type="OrthoDB" id="6131973at2759"/>
<accession>A0A6J8C4A8</accession>
<evidence type="ECO:0000313" key="1">
    <source>
        <dbReference type="EMBL" id="CAC5389934.1"/>
    </source>
</evidence>
<gene>
    <name evidence="1" type="ORF">MCOR_25063</name>
</gene>
<protein>
    <submittedName>
        <fullName evidence="1">Uncharacterized protein</fullName>
    </submittedName>
</protein>
<sequence>MSHNKAESLHFYKYLCHKIGSEEVVKARRLILTCQDMDAHPKRFLRLSSGSKGEGLNLNGSDFDVMLFDLRFKVYESERVAVQDHDCVLVMETEDTQPCYTYLRLFTNYNILPHKYKKVFQQQSGQNLFSSELYKLCMLNSVATKFHHRPVNNIHGPCLSDKNYEFDLAFCFKCDQWVSQAQPWITRPRATWPSAEFQK</sequence>
<dbReference type="Proteomes" id="UP000507470">
    <property type="component" value="Unassembled WGS sequence"/>
</dbReference>
<keyword evidence="2" id="KW-1185">Reference proteome</keyword>
<evidence type="ECO:0000313" key="2">
    <source>
        <dbReference type="Proteomes" id="UP000507470"/>
    </source>
</evidence>
<dbReference type="AlphaFoldDB" id="A0A6J8C4A8"/>
<proteinExistence type="predicted"/>
<organism evidence="1 2">
    <name type="scientific">Mytilus coruscus</name>
    <name type="common">Sea mussel</name>
    <dbReference type="NCBI Taxonomy" id="42192"/>
    <lineage>
        <taxon>Eukaryota</taxon>
        <taxon>Metazoa</taxon>
        <taxon>Spiralia</taxon>
        <taxon>Lophotrochozoa</taxon>
        <taxon>Mollusca</taxon>
        <taxon>Bivalvia</taxon>
        <taxon>Autobranchia</taxon>
        <taxon>Pteriomorphia</taxon>
        <taxon>Mytilida</taxon>
        <taxon>Mytiloidea</taxon>
        <taxon>Mytilidae</taxon>
        <taxon>Mytilinae</taxon>
        <taxon>Mytilus</taxon>
    </lineage>
</organism>
<name>A0A6J8C4A8_MYTCO</name>
<reference evidence="1 2" key="1">
    <citation type="submission" date="2020-06" db="EMBL/GenBank/DDBJ databases">
        <authorList>
            <person name="Li R."/>
            <person name="Bekaert M."/>
        </authorList>
    </citation>
    <scope>NUCLEOTIDE SEQUENCE [LARGE SCALE GENOMIC DNA]</scope>
    <source>
        <strain evidence="2">wild</strain>
    </source>
</reference>